<dbReference type="AlphaFoldDB" id="A0A9P6KDU6"/>
<evidence type="ECO:0000313" key="2">
    <source>
        <dbReference type="Proteomes" id="UP000780801"/>
    </source>
</evidence>
<dbReference type="OrthoDB" id="2403973at2759"/>
<dbReference type="EMBL" id="JAABOA010001664">
    <property type="protein sequence ID" value="KAF9581110.1"/>
    <property type="molecule type" value="Genomic_DNA"/>
</dbReference>
<comment type="caution">
    <text evidence="1">The sequence shown here is derived from an EMBL/GenBank/DDBJ whole genome shotgun (WGS) entry which is preliminary data.</text>
</comment>
<protein>
    <submittedName>
        <fullName evidence="1">Uncharacterized protein</fullName>
    </submittedName>
</protein>
<accession>A0A9P6KDU6</accession>
<keyword evidence="2" id="KW-1185">Reference proteome</keyword>
<evidence type="ECO:0000313" key="1">
    <source>
        <dbReference type="EMBL" id="KAF9581110.1"/>
    </source>
</evidence>
<dbReference type="Proteomes" id="UP000780801">
    <property type="component" value="Unassembled WGS sequence"/>
</dbReference>
<name>A0A9P6KDU6_9FUNG</name>
<sequence>MVLEDRQAFVTFMDNEGYDIILCDTEDEIDIARDCKEEDVIVSADSDLLIYANIRTMWRPMLSQFTT</sequence>
<organism evidence="1 2">
    <name type="scientific">Lunasporangiospora selenospora</name>
    <dbReference type="NCBI Taxonomy" id="979761"/>
    <lineage>
        <taxon>Eukaryota</taxon>
        <taxon>Fungi</taxon>
        <taxon>Fungi incertae sedis</taxon>
        <taxon>Mucoromycota</taxon>
        <taxon>Mortierellomycotina</taxon>
        <taxon>Mortierellomycetes</taxon>
        <taxon>Mortierellales</taxon>
        <taxon>Mortierellaceae</taxon>
        <taxon>Lunasporangiospora</taxon>
    </lineage>
</organism>
<feature type="non-terminal residue" evidence="1">
    <location>
        <position position="67"/>
    </location>
</feature>
<gene>
    <name evidence="1" type="ORF">BGW38_001992</name>
</gene>
<reference evidence="1" key="1">
    <citation type="journal article" date="2020" name="Fungal Divers.">
        <title>Resolving the Mortierellaceae phylogeny through synthesis of multi-gene phylogenetics and phylogenomics.</title>
        <authorList>
            <person name="Vandepol N."/>
            <person name="Liber J."/>
            <person name="Desiro A."/>
            <person name="Na H."/>
            <person name="Kennedy M."/>
            <person name="Barry K."/>
            <person name="Grigoriev I.V."/>
            <person name="Miller A.N."/>
            <person name="O'Donnell K."/>
            <person name="Stajich J.E."/>
            <person name="Bonito G."/>
        </authorList>
    </citation>
    <scope>NUCLEOTIDE SEQUENCE</scope>
    <source>
        <strain evidence="1">KOD1015</strain>
    </source>
</reference>
<proteinExistence type="predicted"/>